<dbReference type="AlphaFoldDB" id="A0A1J7BJZ6"/>
<keyword evidence="7" id="KW-0812">Transmembrane</keyword>
<feature type="binding site" evidence="5">
    <location>
        <position position="43"/>
    </location>
    <ligand>
        <name>ATP</name>
        <dbReference type="ChEBI" id="CHEBI:30616"/>
    </ligand>
</feature>
<feature type="region of interest" description="Disordered" evidence="6">
    <location>
        <begin position="275"/>
        <end position="350"/>
    </location>
</feature>
<dbReference type="SUPFAM" id="SSF56112">
    <property type="entry name" value="Protein kinase-like (PK-like)"/>
    <property type="match status" value="1"/>
</dbReference>
<protein>
    <recommendedName>
        <fullName evidence="8">Protein kinase domain-containing protein</fullName>
    </recommendedName>
</protein>
<evidence type="ECO:0000256" key="7">
    <source>
        <dbReference type="SAM" id="Phobius"/>
    </source>
</evidence>
<feature type="transmembrane region" description="Helical" evidence="7">
    <location>
        <begin position="352"/>
        <end position="372"/>
    </location>
</feature>
<evidence type="ECO:0000313" key="9">
    <source>
        <dbReference type="EMBL" id="OIV39007.1"/>
    </source>
</evidence>
<evidence type="ECO:0000259" key="8">
    <source>
        <dbReference type="PROSITE" id="PS50011"/>
    </source>
</evidence>
<keyword evidence="2 5" id="KW-0547">Nucleotide-binding</keyword>
<dbReference type="CDD" id="cd14014">
    <property type="entry name" value="STKc_PknB_like"/>
    <property type="match status" value="1"/>
</dbReference>
<gene>
    <name evidence="9" type="ORF">BIV57_02560</name>
</gene>
<dbReference type="PANTHER" id="PTHR43289:SF34">
    <property type="entry name" value="SERINE_THREONINE-PROTEIN KINASE YBDM-RELATED"/>
    <property type="match status" value="1"/>
</dbReference>
<dbReference type="Proteomes" id="UP000243342">
    <property type="component" value="Unassembled WGS sequence"/>
</dbReference>
<evidence type="ECO:0000313" key="10">
    <source>
        <dbReference type="Proteomes" id="UP000243342"/>
    </source>
</evidence>
<dbReference type="Gene3D" id="1.10.510.10">
    <property type="entry name" value="Transferase(Phosphotransferase) domain 1"/>
    <property type="match status" value="1"/>
</dbReference>
<dbReference type="InterPro" id="IPR011009">
    <property type="entry name" value="Kinase-like_dom_sf"/>
</dbReference>
<feature type="compositionally biased region" description="Low complexity" evidence="6">
    <location>
        <begin position="294"/>
        <end position="327"/>
    </location>
</feature>
<keyword evidence="7" id="KW-1133">Transmembrane helix</keyword>
<dbReference type="STRING" id="1428644.BIV57_02560"/>
<keyword evidence="10" id="KW-1185">Reference proteome</keyword>
<dbReference type="InterPro" id="IPR000719">
    <property type="entry name" value="Prot_kinase_dom"/>
</dbReference>
<feature type="compositionally biased region" description="Low complexity" evidence="6">
    <location>
        <begin position="427"/>
        <end position="455"/>
    </location>
</feature>
<evidence type="ECO:0000256" key="3">
    <source>
        <dbReference type="ARBA" id="ARBA00022777"/>
    </source>
</evidence>
<dbReference type="PROSITE" id="PS50011">
    <property type="entry name" value="PROTEIN_KINASE_DOM"/>
    <property type="match status" value="1"/>
</dbReference>
<name>A0A1J7BJZ6_9ACTN</name>
<feature type="domain" description="Protein kinase" evidence="8">
    <location>
        <begin position="15"/>
        <end position="267"/>
    </location>
</feature>
<feature type="compositionally biased region" description="Low complexity" evidence="6">
    <location>
        <begin position="275"/>
        <end position="286"/>
    </location>
</feature>
<reference evidence="9 10" key="1">
    <citation type="submission" date="2016-10" db="EMBL/GenBank/DDBJ databases">
        <title>Genome sequence of Streptomyces gilvigriseus MUSC 26.</title>
        <authorList>
            <person name="Lee L.-H."/>
            <person name="Ser H.-L."/>
        </authorList>
    </citation>
    <scope>NUCLEOTIDE SEQUENCE [LARGE SCALE GENOMIC DNA]</scope>
    <source>
        <strain evidence="9 10">MUSC 26</strain>
    </source>
</reference>
<evidence type="ECO:0000256" key="2">
    <source>
        <dbReference type="ARBA" id="ARBA00022741"/>
    </source>
</evidence>
<feature type="compositionally biased region" description="Low complexity" evidence="6">
    <location>
        <begin position="395"/>
        <end position="407"/>
    </location>
</feature>
<keyword evidence="3" id="KW-0418">Kinase</keyword>
<feature type="region of interest" description="Disordered" evidence="6">
    <location>
        <begin position="395"/>
        <end position="495"/>
    </location>
</feature>
<sequence>MQPVRETDPRRVGPFEIVGVLGTGGMGRVYLGLREDGGRAAVKVINGELAHNSAFLQRFRREVRATAAVTGRRVAAVVDHDVDAEQPWLATEYVDGPSLQEVIEERERLDAAAVRELGAGLAEALAAIHAAGLVHRDVKPGNILMPGGGPRLIDFGIARGAAVTTLTQTGFVLGTPQYMAPEQLRDGAKVGPSVDVFALGLVLAYAAAGRHPFGEGDSAAIGFRIVYEEPRLDGLTPELAAAVGRCLAKKPEDRPTPEEVAALLAAVPPEVAGASAAGAPAAGAPAAVPPEPAEPVAAARPPESADAPEPSGAPASSAPSAGLPSEPVTDPGAREATSPGGTAPRPRRRRRWPAIAGAGGAVALVVVLAYALGMEGLPGSGAAANAGGRTDNGATASAGATLTGSASPDTAAGHAPSPKASSKHPKGSSSPRPTGSATATAGGSSRGKGSSSDGSGSSGSSGSGSGSSGSGSGGGSGSSGSGSSGSGSGGGSGSVPPSMTTYQVHYYEYCAGACAMPLTVSWSSIPRATRYQIHYTNNRGNVDTTYTTSGDSYVIQGSQGPYSGDKICVKVRAANSSGASGWAPTWCNTVPY</sequence>
<dbReference type="InterPro" id="IPR017441">
    <property type="entry name" value="Protein_kinase_ATP_BS"/>
</dbReference>
<dbReference type="GO" id="GO:0005524">
    <property type="term" value="F:ATP binding"/>
    <property type="evidence" value="ECO:0007669"/>
    <property type="project" value="UniProtKB-UniRule"/>
</dbReference>
<dbReference type="InterPro" id="IPR008271">
    <property type="entry name" value="Ser/Thr_kinase_AS"/>
</dbReference>
<dbReference type="PANTHER" id="PTHR43289">
    <property type="entry name" value="MITOGEN-ACTIVATED PROTEIN KINASE KINASE KINASE 20-RELATED"/>
    <property type="match status" value="1"/>
</dbReference>
<dbReference type="GO" id="GO:0004674">
    <property type="term" value="F:protein serine/threonine kinase activity"/>
    <property type="evidence" value="ECO:0007669"/>
    <property type="project" value="TreeGrafter"/>
</dbReference>
<keyword evidence="4 5" id="KW-0067">ATP-binding</keyword>
<evidence type="ECO:0000256" key="6">
    <source>
        <dbReference type="SAM" id="MobiDB-lite"/>
    </source>
</evidence>
<feature type="compositionally biased region" description="Gly residues" evidence="6">
    <location>
        <begin position="456"/>
        <end position="493"/>
    </location>
</feature>
<dbReference type="Gene3D" id="3.30.200.20">
    <property type="entry name" value="Phosphorylase Kinase, domain 1"/>
    <property type="match status" value="1"/>
</dbReference>
<dbReference type="PROSITE" id="PS00108">
    <property type="entry name" value="PROTEIN_KINASE_ST"/>
    <property type="match status" value="1"/>
</dbReference>
<dbReference type="EMBL" id="MLCF01000008">
    <property type="protein sequence ID" value="OIV39007.1"/>
    <property type="molecule type" value="Genomic_DNA"/>
</dbReference>
<keyword evidence="1" id="KW-0808">Transferase</keyword>
<evidence type="ECO:0000256" key="4">
    <source>
        <dbReference type="ARBA" id="ARBA00022840"/>
    </source>
</evidence>
<keyword evidence="7" id="KW-0472">Membrane</keyword>
<accession>A0A1J7BJZ6</accession>
<dbReference type="PROSITE" id="PS00107">
    <property type="entry name" value="PROTEIN_KINASE_ATP"/>
    <property type="match status" value="1"/>
</dbReference>
<evidence type="ECO:0000256" key="1">
    <source>
        <dbReference type="ARBA" id="ARBA00022679"/>
    </source>
</evidence>
<comment type="caution">
    <text evidence="9">The sequence shown here is derived from an EMBL/GenBank/DDBJ whole genome shotgun (WGS) entry which is preliminary data.</text>
</comment>
<organism evidence="9 10">
    <name type="scientific">Mangrovactinospora gilvigrisea</name>
    <dbReference type="NCBI Taxonomy" id="1428644"/>
    <lineage>
        <taxon>Bacteria</taxon>
        <taxon>Bacillati</taxon>
        <taxon>Actinomycetota</taxon>
        <taxon>Actinomycetes</taxon>
        <taxon>Kitasatosporales</taxon>
        <taxon>Streptomycetaceae</taxon>
        <taxon>Mangrovactinospora</taxon>
    </lineage>
</organism>
<dbReference type="Pfam" id="PF00069">
    <property type="entry name" value="Pkinase"/>
    <property type="match status" value="1"/>
</dbReference>
<proteinExistence type="predicted"/>
<evidence type="ECO:0000256" key="5">
    <source>
        <dbReference type="PROSITE-ProRule" id="PRU10141"/>
    </source>
</evidence>
<dbReference type="SMART" id="SM00220">
    <property type="entry name" value="S_TKc"/>
    <property type="match status" value="1"/>
</dbReference>